<evidence type="ECO:0000313" key="1">
    <source>
        <dbReference type="EMBL" id="ABW28398.1"/>
    </source>
</evidence>
<proteinExistence type="predicted"/>
<dbReference type="AlphaFoldDB" id="B0C051"/>
<reference evidence="1 2" key="1">
    <citation type="journal article" date="2008" name="Proc. Natl. Acad. Sci. U.S.A.">
        <title>Niche adaptation and genome expansion in the chlorophyll d-producing cyanobacterium Acaryochloris marina.</title>
        <authorList>
            <person name="Swingley W.D."/>
            <person name="Chen M."/>
            <person name="Cheung P.C."/>
            <person name="Conrad A.L."/>
            <person name="Dejesa L.C."/>
            <person name="Hao J."/>
            <person name="Honchak B.M."/>
            <person name="Karbach L.E."/>
            <person name="Kurdoglu A."/>
            <person name="Lahiri S."/>
            <person name="Mastrian S.D."/>
            <person name="Miyashita H."/>
            <person name="Page L."/>
            <person name="Ramakrishna P."/>
            <person name="Satoh S."/>
            <person name="Sattley W.M."/>
            <person name="Shimada Y."/>
            <person name="Taylor H.L."/>
            <person name="Tomo T."/>
            <person name="Tsuchiya T."/>
            <person name="Wang Z.T."/>
            <person name="Raymond J."/>
            <person name="Mimuro M."/>
            <person name="Blankenship R.E."/>
            <person name="Touchman J.W."/>
        </authorList>
    </citation>
    <scope>NUCLEOTIDE SEQUENCE [LARGE SCALE GENOMIC DNA]</scope>
    <source>
        <strain evidence="2">MBIC 11017</strain>
    </source>
</reference>
<gene>
    <name evidence="1" type="ordered locus">AM1_3404</name>
</gene>
<dbReference type="KEGG" id="amr:AM1_3404"/>
<dbReference type="HOGENOM" id="CLU_179121_0_0_3"/>
<evidence type="ECO:0008006" key="3">
    <source>
        <dbReference type="Google" id="ProtNLM"/>
    </source>
</evidence>
<accession>B0C051</accession>
<evidence type="ECO:0000313" key="2">
    <source>
        <dbReference type="Proteomes" id="UP000000268"/>
    </source>
</evidence>
<dbReference type="RefSeq" id="WP_012163797.1">
    <property type="nucleotide sequence ID" value="NC_009925.1"/>
</dbReference>
<sequence length="77" mass="8854">MTLQEIQQAIDQLSAEEQLVLLDRLMRTLKTKQKPPIDRHALVSQLQGCLHRPGQSVPSDTDLESMRDERLVEKYLA</sequence>
<dbReference type="OrthoDB" id="573996at2"/>
<dbReference type="Proteomes" id="UP000000268">
    <property type="component" value="Chromosome"/>
</dbReference>
<keyword evidence="2" id="KW-1185">Reference proteome</keyword>
<organism evidence="1 2">
    <name type="scientific">Acaryochloris marina (strain MBIC 11017)</name>
    <dbReference type="NCBI Taxonomy" id="329726"/>
    <lineage>
        <taxon>Bacteria</taxon>
        <taxon>Bacillati</taxon>
        <taxon>Cyanobacteriota</taxon>
        <taxon>Cyanophyceae</taxon>
        <taxon>Acaryochloridales</taxon>
        <taxon>Acaryochloridaceae</taxon>
        <taxon>Acaryochloris</taxon>
    </lineage>
</organism>
<dbReference type="EMBL" id="CP000828">
    <property type="protein sequence ID" value="ABW28398.1"/>
    <property type="molecule type" value="Genomic_DNA"/>
</dbReference>
<dbReference type="STRING" id="329726.AM1_3404"/>
<protein>
    <recommendedName>
        <fullName evidence="3">Addiction module component</fullName>
    </recommendedName>
</protein>
<name>B0C051_ACAM1</name>